<dbReference type="SMART" id="SM00491">
    <property type="entry name" value="HELICc2"/>
    <property type="match status" value="1"/>
</dbReference>
<keyword evidence="3" id="KW-0547">Nucleotide-binding</keyword>
<keyword evidence="7" id="KW-0067">ATP-binding</keyword>
<dbReference type="GO" id="GO:0003678">
    <property type="term" value="F:DNA helicase activity"/>
    <property type="evidence" value="ECO:0007669"/>
    <property type="project" value="InterPro"/>
</dbReference>
<dbReference type="InterPro" id="IPR010614">
    <property type="entry name" value="RAD3-like_helicase_DEAD"/>
</dbReference>
<evidence type="ECO:0000256" key="13">
    <source>
        <dbReference type="ARBA" id="ARBA00038058"/>
    </source>
</evidence>
<evidence type="ECO:0000256" key="6">
    <source>
        <dbReference type="ARBA" id="ARBA00022806"/>
    </source>
</evidence>
<dbReference type="Pfam" id="PF06733">
    <property type="entry name" value="DEAD_2"/>
    <property type="match status" value="1"/>
</dbReference>
<keyword evidence="16" id="KW-1185">Reference proteome</keyword>
<evidence type="ECO:0000256" key="11">
    <source>
        <dbReference type="ARBA" id="ARBA00023204"/>
    </source>
</evidence>
<sequence length="800" mass="93565">MGVRVVKISVRNLVEFVLRSGNIDSRGGYRDADAMQKGSRIHRRIQRQMGPEYRAEVSLAVEMPVSCDGLDFCIIVEGRADGIIDTEEKVTIDEIKGIFMELEYLSEPFLVHKAQAMCYGYIYGKEKMLQQMVIQMTYCNLETEEIKRFQEEVSFDYLNQWFSELVQEYAKWAAWQLKWIETRNESIQGVEFPFPYRTGQRDLVVGVYKTILRKKKLYIEAPTGVGKTLSTVYPSVKAMGEGIAAKIFYLTAKTITRTVAEETFQILRDSGMRLKTVTLTAKEKICPLEKIQCNPDSCERAEGHFDRVNEAVFEMITREEEITREIISEYAQKHRVCPFEMALDVTLWADCIICDYNYAFAPNVQLKRFFQNEKKNDYIFLIDEAHNLVDRAREMYSAILFKDDFLAVKKIIKGKSKRLEKKLTVCNKDLVDLKKNWEERREEQGGTGYVILENINNFVVDLMNLVGECDLFLKNHLDFEEREFVLNFDFQLYYFLNIFELVTDKYVIYSNVEERDGKQRFFICLQCMNPADNLKGCLEKGISTVFFSATLLPIQYYKEQLAGLPEDYAIYAPSPFDVNKRSILIARDVSTKYTRRNQMEYERIVSYIFQSVRKRPGNYFVFFPSYAFLQSIYNLIEDDQMWQKAFWDMDIVIQGQSMSEEEKEAFLDGFQSGTRKIGFCVMGGIFSEGIDLKQNRLIGTVIVGTGLPMVCDERELFREYYDEKCGKGFEYAYLYNGMNKVLQSAGRVIRTTEDVGTILLLDERFMKQQYRELFPMEWYPYEIVTLNSVEGYLEKFWNKI</sequence>
<dbReference type="InterPro" id="IPR014013">
    <property type="entry name" value="Helic_SF1/SF2_ATP-bd_DinG/Rad3"/>
</dbReference>
<dbReference type="SMART" id="SM00488">
    <property type="entry name" value="DEXDc2"/>
    <property type="match status" value="1"/>
</dbReference>
<evidence type="ECO:0000256" key="10">
    <source>
        <dbReference type="ARBA" id="ARBA00023125"/>
    </source>
</evidence>
<dbReference type="GO" id="GO:0005524">
    <property type="term" value="F:ATP binding"/>
    <property type="evidence" value="ECO:0007669"/>
    <property type="project" value="UniProtKB-KW"/>
</dbReference>
<dbReference type="InterPro" id="IPR045028">
    <property type="entry name" value="DinG/Rad3-like"/>
</dbReference>
<keyword evidence="12" id="KW-0413">Isomerase</keyword>
<proteinExistence type="inferred from homology"/>
<dbReference type="InterPro" id="IPR006555">
    <property type="entry name" value="ATP-dep_Helicase_C"/>
</dbReference>
<evidence type="ECO:0000256" key="4">
    <source>
        <dbReference type="ARBA" id="ARBA00022763"/>
    </source>
</evidence>
<gene>
    <name evidence="15" type="ORF">SAMN05661086_00071</name>
</gene>
<dbReference type="STRING" id="37658.SAMN05661086_00071"/>
<protein>
    <submittedName>
        <fullName evidence="15">Rad3-related DNA helicase</fullName>
    </submittedName>
</protein>
<dbReference type="PANTHER" id="PTHR11472:SF34">
    <property type="entry name" value="REGULATOR OF TELOMERE ELONGATION HELICASE 1"/>
    <property type="match status" value="1"/>
</dbReference>
<evidence type="ECO:0000256" key="8">
    <source>
        <dbReference type="ARBA" id="ARBA00023004"/>
    </source>
</evidence>
<keyword evidence="9" id="KW-0411">Iron-sulfur</keyword>
<dbReference type="RefSeq" id="WP_092558708.1">
    <property type="nucleotide sequence ID" value="NZ_FOYZ01000001.1"/>
</dbReference>
<dbReference type="GO" id="GO:0003677">
    <property type="term" value="F:DNA binding"/>
    <property type="evidence" value="ECO:0007669"/>
    <property type="project" value="UniProtKB-KW"/>
</dbReference>
<evidence type="ECO:0000256" key="1">
    <source>
        <dbReference type="ARBA" id="ARBA00022485"/>
    </source>
</evidence>
<evidence type="ECO:0000256" key="12">
    <source>
        <dbReference type="ARBA" id="ARBA00023235"/>
    </source>
</evidence>
<dbReference type="Pfam" id="PF13307">
    <property type="entry name" value="Helicase_C_2"/>
    <property type="match status" value="1"/>
</dbReference>
<evidence type="ECO:0000256" key="7">
    <source>
        <dbReference type="ARBA" id="ARBA00022840"/>
    </source>
</evidence>
<evidence type="ECO:0000313" key="15">
    <source>
        <dbReference type="EMBL" id="SFR55140.1"/>
    </source>
</evidence>
<name>A0A1I6HLI1_9FIRM</name>
<keyword evidence="5" id="KW-0378">Hydrolase</keyword>
<evidence type="ECO:0000313" key="16">
    <source>
        <dbReference type="Proteomes" id="UP000199659"/>
    </source>
</evidence>
<feature type="domain" description="Helicase ATP-binding" evidence="14">
    <location>
        <begin position="186"/>
        <end position="449"/>
    </location>
</feature>
<dbReference type="Gene3D" id="3.90.320.10">
    <property type="match status" value="1"/>
</dbReference>
<dbReference type="AlphaFoldDB" id="A0A1I6HLI1"/>
<evidence type="ECO:0000256" key="3">
    <source>
        <dbReference type="ARBA" id="ARBA00022741"/>
    </source>
</evidence>
<dbReference type="OrthoDB" id="9765586at2"/>
<dbReference type="Gene3D" id="1.10.30.20">
    <property type="entry name" value="Bacterial XPD DNA helicase, FeS cluster domain"/>
    <property type="match status" value="1"/>
</dbReference>
<dbReference type="Gene3D" id="3.40.50.300">
    <property type="entry name" value="P-loop containing nucleotide triphosphate hydrolases"/>
    <property type="match status" value="2"/>
</dbReference>
<dbReference type="PANTHER" id="PTHR11472">
    <property type="entry name" value="DNA REPAIR DEAD HELICASE RAD3/XP-D SUBFAMILY MEMBER"/>
    <property type="match status" value="1"/>
</dbReference>
<keyword evidence="8" id="KW-0408">Iron</keyword>
<dbReference type="InterPro" id="IPR042493">
    <property type="entry name" value="XPD_DNA_FeS"/>
</dbReference>
<keyword evidence="10" id="KW-0238">DNA-binding</keyword>
<dbReference type="GO" id="GO:0016818">
    <property type="term" value="F:hydrolase activity, acting on acid anhydrides, in phosphorus-containing anhydrides"/>
    <property type="evidence" value="ECO:0007669"/>
    <property type="project" value="InterPro"/>
</dbReference>
<dbReference type="GO" id="GO:0051539">
    <property type="term" value="F:4 iron, 4 sulfur cluster binding"/>
    <property type="evidence" value="ECO:0007669"/>
    <property type="project" value="UniProtKB-KW"/>
</dbReference>
<evidence type="ECO:0000259" key="14">
    <source>
        <dbReference type="PROSITE" id="PS51193"/>
    </source>
</evidence>
<accession>A0A1I6HLI1</accession>
<dbReference type="Gene3D" id="1.10.275.40">
    <property type="match status" value="1"/>
</dbReference>
<dbReference type="InterPro" id="IPR006554">
    <property type="entry name" value="Helicase-like_DEXD_c2"/>
</dbReference>
<dbReference type="InterPro" id="IPR027417">
    <property type="entry name" value="P-loop_NTPase"/>
</dbReference>
<dbReference type="EMBL" id="FOYZ01000001">
    <property type="protein sequence ID" value="SFR55140.1"/>
    <property type="molecule type" value="Genomic_DNA"/>
</dbReference>
<dbReference type="SUPFAM" id="SSF52540">
    <property type="entry name" value="P-loop containing nucleoside triphosphate hydrolases"/>
    <property type="match status" value="2"/>
</dbReference>
<dbReference type="GO" id="GO:0046872">
    <property type="term" value="F:metal ion binding"/>
    <property type="evidence" value="ECO:0007669"/>
    <property type="project" value="UniProtKB-KW"/>
</dbReference>
<keyword evidence="2" id="KW-0479">Metal-binding</keyword>
<comment type="similarity">
    <text evidence="13">Belongs to the helicase family. DinG subfamily.</text>
</comment>
<reference evidence="15 16" key="1">
    <citation type="submission" date="2016-10" db="EMBL/GenBank/DDBJ databases">
        <authorList>
            <person name="de Groot N.N."/>
        </authorList>
    </citation>
    <scope>NUCLEOTIDE SEQUENCE [LARGE SCALE GENOMIC DNA]</scope>
    <source>
        <strain evidence="15 16">743A</strain>
    </source>
</reference>
<evidence type="ECO:0000256" key="2">
    <source>
        <dbReference type="ARBA" id="ARBA00022723"/>
    </source>
</evidence>
<keyword evidence="4" id="KW-0227">DNA damage</keyword>
<dbReference type="GO" id="GO:0006281">
    <property type="term" value="P:DNA repair"/>
    <property type="evidence" value="ECO:0007669"/>
    <property type="project" value="UniProtKB-KW"/>
</dbReference>
<dbReference type="PROSITE" id="PS51193">
    <property type="entry name" value="HELICASE_ATP_BIND_2"/>
    <property type="match status" value="1"/>
</dbReference>
<dbReference type="InterPro" id="IPR011604">
    <property type="entry name" value="PDDEXK-like_dom_sf"/>
</dbReference>
<evidence type="ECO:0000256" key="5">
    <source>
        <dbReference type="ARBA" id="ARBA00022801"/>
    </source>
</evidence>
<keyword evidence="6 15" id="KW-0347">Helicase</keyword>
<dbReference type="Proteomes" id="UP000199659">
    <property type="component" value="Unassembled WGS sequence"/>
</dbReference>
<organism evidence="15 16">
    <name type="scientific">Anaeromicropila populeti</name>
    <dbReference type="NCBI Taxonomy" id="37658"/>
    <lineage>
        <taxon>Bacteria</taxon>
        <taxon>Bacillati</taxon>
        <taxon>Bacillota</taxon>
        <taxon>Clostridia</taxon>
        <taxon>Lachnospirales</taxon>
        <taxon>Lachnospiraceae</taxon>
        <taxon>Anaeromicropila</taxon>
    </lineage>
</organism>
<keyword evidence="11" id="KW-0234">DNA repair</keyword>
<keyword evidence="1" id="KW-0004">4Fe-4S</keyword>
<evidence type="ECO:0000256" key="9">
    <source>
        <dbReference type="ARBA" id="ARBA00023014"/>
    </source>
</evidence>